<proteinExistence type="inferred from homology"/>
<name>A0ABZ1CB45_9BACT</name>
<evidence type="ECO:0000256" key="1">
    <source>
        <dbReference type="ARBA" id="ARBA00001933"/>
    </source>
</evidence>
<feature type="compositionally biased region" description="Polar residues" evidence="10">
    <location>
        <begin position="1"/>
        <end position="12"/>
    </location>
</feature>
<evidence type="ECO:0008006" key="13">
    <source>
        <dbReference type="Google" id="ProtNLM"/>
    </source>
</evidence>
<evidence type="ECO:0000313" key="12">
    <source>
        <dbReference type="Proteomes" id="UP000738431"/>
    </source>
</evidence>
<dbReference type="Proteomes" id="UP000738431">
    <property type="component" value="Chromosome"/>
</dbReference>
<evidence type="ECO:0000256" key="2">
    <source>
        <dbReference type="ARBA" id="ARBA00001966"/>
    </source>
</evidence>
<dbReference type="PANTHER" id="PTHR30538:SF0">
    <property type="entry name" value="L-LYSINE 2,3-AMINOMUTASE AQ_1632-RELATED"/>
    <property type="match status" value="1"/>
</dbReference>
<sequence length="470" mass="52729">MQPNQPNRTPANSAPPFSPDSEHPTEEQRKQDFLVKVASPRYDRGGVSGLKRYAEGKVDASSAHLYSTSEARKLIELGIEDRMKVKISDHYNALVTGDSDMPPSAPLRNLVTARGEEVKDLSGEVDPSNQLSYSPAAGILHKYEMALLYVVKTCSAHCRYCYRLDLFTGKSGKPLAQLAAVRDYIDAHNEAAAANHGFHPETGRPTLREVLLSGGDPMVLSNTKLAAWLIELAEAGISTIRIGTKELAFFPHRFDDDFFGMLDAFNEAYPNVRLVFAVHFTHPDEFLIRDDEGAYVTAENDHRFMWLAPVENAVEQLTRRRHFISLENQTPIIRDVNNDAHVLKILQQELYAHGIGNHYYFQCRQIEGHKAFAVPVEECWQLFTDSQRHLSGVEAHARFVMSTEQGKVEVCGVSGEPDDGYVVFKWHRNPGAAAQRGQIAIARRNPQALWINDYQDRVFQDPEGLIGSTE</sequence>
<dbReference type="PANTHER" id="PTHR30538">
    <property type="entry name" value="LYSINE 2,3-AMINOMUTASE-RELATED"/>
    <property type="match status" value="1"/>
</dbReference>
<dbReference type="InterPro" id="IPR013785">
    <property type="entry name" value="Aldolase_TIM"/>
</dbReference>
<comment type="cofactor">
    <cofactor evidence="2">
        <name>[4Fe-4S] cluster</name>
        <dbReference type="ChEBI" id="CHEBI:49883"/>
    </cofactor>
</comment>
<dbReference type="SFLD" id="SFLDG01070">
    <property type="entry name" value="PLP-dependent"/>
    <property type="match status" value="1"/>
</dbReference>
<keyword evidence="5" id="KW-0949">S-adenosyl-L-methionine</keyword>
<evidence type="ECO:0000256" key="10">
    <source>
        <dbReference type="SAM" id="MobiDB-lite"/>
    </source>
</evidence>
<evidence type="ECO:0000256" key="3">
    <source>
        <dbReference type="ARBA" id="ARBA00008703"/>
    </source>
</evidence>
<protein>
    <recommendedName>
        <fullName evidence="13">Radical SAM protein</fullName>
    </recommendedName>
</protein>
<keyword evidence="4" id="KW-0004">4Fe-4S</keyword>
<dbReference type="InterPro" id="IPR003739">
    <property type="entry name" value="Lys_aminomutase/Glu_NH3_mut"/>
</dbReference>
<evidence type="ECO:0000256" key="9">
    <source>
        <dbReference type="ARBA" id="ARBA00023014"/>
    </source>
</evidence>
<comment type="cofactor">
    <cofactor evidence="1">
        <name>pyridoxal 5'-phosphate</name>
        <dbReference type="ChEBI" id="CHEBI:597326"/>
    </cofactor>
</comment>
<dbReference type="SFLD" id="SFLDS00029">
    <property type="entry name" value="Radical_SAM"/>
    <property type="match status" value="1"/>
</dbReference>
<organism evidence="11 12">
    <name type="scientific">Actomonas aquatica</name>
    <dbReference type="NCBI Taxonomy" id="2866162"/>
    <lineage>
        <taxon>Bacteria</taxon>
        <taxon>Pseudomonadati</taxon>
        <taxon>Verrucomicrobiota</taxon>
        <taxon>Opitutia</taxon>
        <taxon>Opitutales</taxon>
        <taxon>Opitutaceae</taxon>
        <taxon>Actomonas</taxon>
    </lineage>
</organism>
<gene>
    <name evidence="11" type="ORF">K1X11_022140</name>
</gene>
<feature type="compositionally biased region" description="Basic and acidic residues" evidence="10">
    <location>
        <begin position="20"/>
        <end position="33"/>
    </location>
</feature>
<dbReference type="SUPFAM" id="SSF102114">
    <property type="entry name" value="Radical SAM enzymes"/>
    <property type="match status" value="1"/>
</dbReference>
<evidence type="ECO:0000256" key="4">
    <source>
        <dbReference type="ARBA" id="ARBA00022485"/>
    </source>
</evidence>
<feature type="region of interest" description="Disordered" evidence="10">
    <location>
        <begin position="1"/>
        <end position="38"/>
    </location>
</feature>
<dbReference type="InterPro" id="IPR058240">
    <property type="entry name" value="rSAM_sf"/>
</dbReference>
<accession>A0ABZ1CB45</accession>
<dbReference type="InterPro" id="IPR007197">
    <property type="entry name" value="rSAM"/>
</dbReference>
<comment type="similarity">
    <text evidence="3">Belongs to the radical SAM superfamily. KamA family.</text>
</comment>
<keyword evidence="6" id="KW-0479">Metal-binding</keyword>
<keyword evidence="12" id="KW-1185">Reference proteome</keyword>
<evidence type="ECO:0000256" key="5">
    <source>
        <dbReference type="ARBA" id="ARBA00022691"/>
    </source>
</evidence>
<dbReference type="EMBL" id="CP139781">
    <property type="protein sequence ID" value="WRQ87525.1"/>
    <property type="molecule type" value="Genomic_DNA"/>
</dbReference>
<evidence type="ECO:0000256" key="6">
    <source>
        <dbReference type="ARBA" id="ARBA00022723"/>
    </source>
</evidence>
<keyword evidence="8" id="KW-0408">Iron</keyword>
<keyword evidence="9" id="KW-0411">Iron-sulfur</keyword>
<evidence type="ECO:0000256" key="7">
    <source>
        <dbReference type="ARBA" id="ARBA00022898"/>
    </source>
</evidence>
<evidence type="ECO:0000313" key="11">
    <source>
        <dbReference type="EMBL" id="WRQ87525.1"/>
    </source>
</evidence>
<dbReference type="RefSeq" id="WP_221030313.1">
    <property type="nucleotide sequence ID" value="NZ_CP139781.1"/>
</dbReference>
<reference evidence="11 12" key="1">
    <citation type="submission" date="2023-12" db="EMBL/GenBank/DDBJ databases">
        <title>Description of an unclassified Opitutus bacterium of Verrucomicrobiota.</title>
        <authorList>
            <person name="Zhang D.-F."/>
        </authorList>
    </citation>
    <scope>NUCLEOTIDE SEQUENCE [LARGE SCALE GENOMIC DNA]</scope>
    <source>
        <strain evidence="11 12">WL0086</strain>
    </source>
</reference>
<evidence type="ECO:0000256" key="8">
    <source>
        <dbReference type="ARBA" id="ARBA00023004"/>
    </source>
</evidence>
<keyword evidence="7" id="KW-0663">Pyridoxal phosphate</keyword>
<dbReference type="Gene3D" id="3.20.20.70">
    <property type="entry name" value="Aldolase class I"/>
    <property type="match status" value="1"/>
</dbReference>